<accession>A0A558GZT1</accession>
<dbReference type="InterPro" id="IPR011047">
    <property type="entry name" value="Quinoprotein_ADH-like_sf"/>
</dbReference>
<evidence type="ECO:0000313" key="1">
    <source>
        <dbReference type="EMBL" id="TVU62390.1"/>
    </source>
</evidence>
<evidence type="ECO:0008006" key="3">
    <source>
        <dbReference type="Google" id="ProtNLM"/>
    </source>
</evidence>
<dbReference type="RefSeq" id="WP_144650635.1">
    <property type="nucleotide sequence ID" value="NZ_VNFK01000008.1"/>
</dbReference>
<dbReference type="AlphaFoldDB" id="A0A558GZT1"/>
<protein>
    <recommendedName>
        <fullName evidence="3">PQQ-binding-like beta-propeller repeat protein</fullName>
    </recommendedName>
</protein>
<proteinExistence type="predicted"/>
<dbReference type="SUPFAM" id="SSF50998">
    <property type="entry name" value="Quinoprotein alcohol dehydrogenase-like"/>
    <property type="match status" value="1"/>
</dbReference>
<gene>
    <name evidence="1" type="ORF">FQP90_12175</name>
</gene>
<sequence length="512" mass="54418">MNFFPSAQLSARLKPVGLGIVAVGAAMLLASCSLLPQPATPAASTPTPSDAPLERNTEITTAAWEVPLDPIGQPVVADGVALVYAKSTAGVAAHAISVADGKELWTQPVHPGYEAPGVPLEPVVTRTPSGKSAAIFLQAATPPANDGGETWWTAPVAFDLGTGKEIYRGREELVSTRPFACDDVQDLCFIAFDEDGHTVERWVDLESGEEAGGPDINPLSGNFRPVGKELYSVVTDGVEKLAHVSYGEVLWEVEIEKIFGKGANTGMGWHFTYSKKLDLYVGSVGINPTEFSPDKFTGQTFSLNLRESTKTVGFRASSARVLWTAEGSQVECAKTIGTAATKLEGGEAFPVRCEYTEGHIEFPAGKYRGGLSKLVGYDPLTGDAAWETKAVEVRHWGDYGLLPSLSRGDRVIAGTFWSANLWDTTAGKYRGTSFEDVFVCLKETTYTMPPHGPYQDAPGAGSYSAFPCVKGGTAVPALTYGALTDVNTTDNGMAIISLEGKVAGYKLLNGFV</sequence>
<dbReference type="Proteomes" id="UP000316500">
    <property type="component" value="Unassembled WGS sequence"/>
</dbReference>
<dbReference type="OrthoDB" id="4954342at2"/>
<name>A0A558GZT1_PAENT</name>
<organism evidence="1 2">
    <name type="scientific">Paenarthrobacter nitroguajacolicus</name>
    <name type="common">Arthrobacter nitroguajacolicus</name>
    <dbReference type="NCBI Taxonomy" id="211146"/>
    <lineage>
        <taxon>Bacteria</taxon>
        <taxon>Bacillati</taxon>
        <taxon>Actinomycetota</taxon>
        <taxon>Actinomycetes</taxon>
        <taxon>Micrococcales</taxon>
        <taxon>Micrococcaceae</taxon>
        <taxon>Paenarthrobacter</taxon>
    </lineage>
</organism>
<comment type="caution">
    <text evidence="1">The sequence shown here is derived from an EMBL/GenBank/DDBJ whole genome shotgun (WGS) entry which is preliminary data.</text>
</comment>
<evidence type="ECO:0000313" key="2">
    <source>
        <dbReference type="Proteomes" id="UP000316500"/>
    </source>
</evidence>
<dbReference type="EMBL" id="VNFK01000008">
    <property type="protein sequence ID" value="TVU62390.1"/>
    <property type="molecule type" value="Genomic_DNA"/>
</dbReference>
<dbReference type="Gene3D" id="2.130.10.10">
    <property type="entry name" value="YVTN repeat-like/Quinoprotein amine dehydrogenase"/>
    <property type="match status" value="1"/>
</dbReference>
<dbReference type="InterPro" id="IPR015943">
    <property type="entry name" value="WD40/YVTN_repeat-like_dom_sf"/>
</dbReference>
<reference evidence="1 2" key="1">
    <citation type="submission" date="2019-07" db="EMBL/GenBank/DDBJ databases">
        <title>Diversity of Bacteria from Kongsfjorden, Arctic.</title>
        <authorList>
            <person name="Yu Y."/>
        </authorList>
    </citation>
    <scope>NUCLEOTIDE SEQUENCE [LARGE SCALE GENOMIC DNA]</scope>
    <source>
        <strain evidence="1 2">SM1928</strain>
    </source>
</reference>